<dbReference type="PANTHER" id="PTHR24347">
    <property type="entry name" value="SERINE/THREONINE-PROTEIN KINASE"/>
    <property type="match status" value="1"/>
</dbReference>
<dbReference type="EMBL" id="JAHIBW010000008">
    <property type="protein sequence ID" value="KAG7308695.1"/>
    <property type="molecule type" value="Genomic_DNA"/>
</dbReference>
<reference evidence="4 5" key="1">
    <citation type="submission" date="2021-06" db="EMBL/GenBank/DDBJ databases">
        <title>A haploid diamondback moth (Plutella xylostella L.) genome assembly resolves 31 chromosomes and identifies a diamide resistance mutation.</title>
        <authorList>
            <person name="Ward C.M."/>
            <person name="Perry K.D."/>
            <person name="Baker G."/>
            <person name="Powis K."/>
            <person name="Heckel D.G."/>
            <person name="Baxter S.W."/>
        </authorList>
    </citation>
    <scope>NUCLEOTIDE SEQUENCE [LARGE SCALE GENOMIC DNA]</scope>
    <source>
        <strain evidence="4 5">LV</strain>
        <tissue evidence="4">Single pupa</tissue>
    </source>
</reference>
<dbReference type="InterPro" id="IPR000719">
    <property type="entry name" value="Prot_kinase_dom"/>
</dbReference>
<dbReference type="PROSITE" id="PS00108">
    <property type="entry name" value="PROTEIN_KINASE_ST"/>
    <property type="match status" value="1"/>
</dbReference>
<sequence length="537" mass="60862">MAEECSQATQTQTQNSQVEWSQHNTPTIIPNIWGRIYATKGRHCWKEVPSSESPGYYDLIKPEFTLGRALNCSFVMKKDIIKDDIIKNVSKLHFVLKRDTSEPLSPAIITDLSYNGTYVNNVKIGKGNSRVLDDNDEIAITHPVVKIFVFKDLLKNEQDKVPKEISQKYYISRTLGQGACGLVKLVVDKTKCVQYAMKIIKKSRLTNGHMNNLNDPAKIMNEINIMKALRHPCIISTEEVYDSPDTVYIILELMQGGELFERITKHGHLTERLTRFMLRQMVLAVRYLHSKGITHRDLKPENVLLEGKEEETLVKITDFGLSKFVGEDSFMKTMCGTPLYLAPEVLRANGTRCYGPEVDVWSLGVIFFICLVGYLPFSADYKELSLRDQILSGRFRFSQAHWRGVSPAARQLMKRMLTVQAARRITLDQILQHPWMQDAEVTARVEELLCRNIQSRNVMELTISSTTFTSSEEDTSSNTDNTTVIAVVAKGKRALSDSYSSCEPIPKKLRVDMFPMVVREPDGEDTSSGHSAAYSVE</sequence>
<dbReference type="SMART" id="SM00220">
    <property type="entry name" value="S_TKc"/>
    <property type="match status" value="1"/>
</dbReference>
<dbReference type="InterPro" id="IPR000253">
    <property type="entry name" value="FHA_dom"/>
</dbReference>
<dbReference type="SUPFAM" id="SSF49879">
    <property type="entry name" value="SMAD/FHA domain"/>
    <property type="match status" value="1"/>
</dbReference>
<proteinExistence type="predicted"/>
<dbReference type="Gene3D" id="1.10.510.10">
    <property type="entry name" value="Transferase(Phosphotransferase) domain 1"/>
    <property type="match status" value="1"/>
</dbReference>
<dbReference type="SUPFAM" id="SSF56112">
    <property type="entry name" value="Protein kinase-like (PK-like)"/>
    <property type="match status" value="1"/>
</dbReference>
<evidence type="ECO:0008006" key="6">
    <source>
        <dbReference type="Google" id="ProtNLM"/>
    </source>
</evidence>
<dbReference type="PROSITE" id="PS50011">
    <property type="entry name" value="PROTEIN_KINASE_DOM"/>
    <property type="match status" value="1"/>
</dbReference>
<name>A0ABQ7QUH5_PLUXY</name>
<dbReference type="Gene3D" id="3.30.200.20">
    <property type="entry name" value="Phosphorylase Kinase, domain 1"/>
    <property type="match status" value="1"/>
</dbReference>
<dbReference type="CDD" id="cd14084">
    <property type="entry name" value="STKc_Chk2"/>
    <property type="match status" value="1"/>
</dbReference>
<evidence type="ECO:0000259" key="3">
    <source>
        <dbReference type="PROSITE" id="PS50011"/>
    </source>
</evidence>
<feature type="domain" description="FHA" evidence="2">
    <location>
        <begin position="64"/>
        <end position="124"/>
    </location>
</feature>
<dbReference type="SMART" id="SM00240">
    <property type="entry name" value="FHA"/>
    <property type="match status" value="1"/>
</dbReference>
<dbReference type="Gene3D" id="2.60.200.20">
    <property type="match status" value="1"/>
</dbReference>
<protein>
    <recommendedName>
        <fullName evidence="6">Ovarian-specific serine/threonine-protein kinase Lok</fullName>
    </recommendedName>
</protein>
<dbReference type="Proteomes" id="UP000823941">
    <property type="component" value="Chromosome 8"/>
</dbReference>
<dbReference type="Pfam" id="PF00069">
    <property type="entry name" value="Pkinase"/>
    <property type="match status" value="1"/>
</dbReference>
<feature type="domain" description="Protein kinase" evidence="3">
    <location>
        <begin position="169"/>
        <end position="436"/>
    </location>
</feature>
<evidence type="ECO:0000313" key="4">
    <source>
        <dbReference type="EMBL" id="KAG7308695.1"/>
    </source>
</evidence>
<accession>A0ABQ7QUH5</accession>
<organism evidence="4 5">
    <name type="scientific">Plutella xylostella</name>
    <name type="common">Diamondback moth</name>
    <name type="synonym">Plutella maculipennis</name>
    <dbReference type="NCBI Taxonomy" id="51655"/>
    <lineage>
        <taxon>Eukaryota</taxon>
        <taxon>Metazoa</taxon>
        <taxon>Ecdysozoa</taxon>
        <taxon>Arthropoda</taxon>
        <taxon>Hexapoda</taxon>
        <taxon>Insecta</taxon>
        <taxon>Pterygota</taxon>
        <taxon>Neoptera</taxon>
        <taxon>Endopterygota</taxon>
        <taxon>Lepidoptera</taxon>
        <taxon>Glossata</taxon>
        <taxon>Ditrysia</taxon>
        <taxon>Yponomeutoidea</taxon>
        <taxon>Plutellidae</taxon>
        <taxon>Plutella</taxon>
    </lineage>
</organism>
<comment type="caution">
    <text evidence="4">The sequence shown here is derived from an EMBL/GenBank/DDBJ whole genome shotgun (WGS) entry which is preliminary data.</text>
</comment>
<feature type="region of interest" description="Disordered" evidence="1">
    <location>
        <begin position="1"/>
        <end position="22"/>
    </location>
</feature>
<keyword evidence="5" id="KW-1185">Reference proteome</keyword>
<evidence type="ECO:0000256" key="1">
    <source>
        <dbReference type="SAM" id="MobiDB-lite"/>
    </source>
</evidence>
<dbReference type="PROSITE" id="PS50006">
    <property type="entry name" value="FHA_DOMAIN"/>
    <property type="match status" value="1"/>
</dbReference>
<dbReference type="Pfam" id="PF00498">
    <property type="entry name" value="FHA"/>
    <property type="match status" value="1"/>
</dbReference>
<dbReference type="InterPro" id="IPR008271">
    <property type="entry name" value="Ser/Thr_kinase_AS"/>
</dbReference>
<gene>
    <name evidence="4" type="ORF">JYU34_005917</name>
</gene>
<dbReference type="InterPro" id="IPR008984">
    <property type="entry name" value="SMAD_FHA_dom_sf"/>
</dbReference>
<evidence type="ECO:0000259" key="2">
    <source>
        <dbReference type="PROSITE" id="PS50006"/>
    </source>
</evidence>
<evidence type="ECO:0000313" key="5">
    <source>
        <dbReference type="Proteomes" id="UP000823941"/>
    </source>
</evidence>
<dbReference type="InterPro" id="IPR011009">
    <property type="entry name" value="Kinase-like_dom_sf"/>
</dbReference>